<gene>
    <name evidence="2" type="ORF">PY32053_04234</name>
</gene>
<dbReference type="AlphaFoldDB" id="A0A386UTR9"/>
<reference evidence="3" key="1">
    <citation type="submission" date="2018-07" db="EMBL/GenBank/DDBJ databases">
        <title>Genome Structure of the Opportunistic Pathogen Paracoccus yeei (Alphaproteobacteria) and Identification of Putative Virulence Factors.</title>
        <authorList>
            <person name="Lasek R."/>
            <person name="Szuplewska M."/>
            <person name="Mitura M."/>
            <person name="Decewicz P."/>
            <person name="Chmielowska C."/>
            <person name="Pawlot A."/>
            <person name="Sentkowska D."/>
            <person name="Czarnecki J."/>
            <person name="Bartosik D."/>
        </authorList>
    </citation>
    <scope>NUCLEOTIDE SEQUENCE [LARGE SCALE GENOMIC DNA]</scope>
    <source>
        <strain evidence="3">CCUG 32053</strain>
        <plasmid evidence="3">pyee2</plasmid>
    </source>
</reference>
<evidence type="ECO:0000256" key="1">
    <source>
        <dbReference type="SAM" id="SignalP"/>
    </source>
</evidence>
<keyword evidence="2" id="KW-0614">Plasmid</keyword>
<name>A0A386UTR9_9RHOB</name>
<evidence type="ECO:0008006" key="4">
    <source>
        <dbReference type="Google" id="ProtNLM"/>
    </source>
</evidence>
<dbReference type="EMBL" id="CP031080">
    <property type="protein sequence ID" value="AYF03768.1"/>
    <property type="molecule type" value="Genomic_DNA"/>
</dbReference>
<proteinExistence type="predicted"/>
<feature type="signal peptide" evidence="1">
    <location>
        <begin position="1"/>
        <end position="19"/>
    </location>
</feature>
<organism evidence="2 3">
    <name type="scientific">Paracoccus yeei</name>
    <dbReference type="NCBI Taxonomy" id="147645"/>
    <lineage>
        <taxon>Bacteria</taxon>
        <taxon>Pseudomonadati</taxon>
        <taxon>Pseudomonadota</taxon>
        <taxon>Alphaproteobacteria</taxon>
        <taxon>Rhodobacterales</taxon>
        <taxon>Paracoccaceae</taxon>
        <taxon>Paracoccus</taxon>
    </lineage>
</organism>
<evidence type="ECO:0000313" key="2">
    <source>
        <dbReference type="EMBL" id="AYF03768.1"/>
    </source>
</evidence>
<keyword evidence="1" id="KW-0732">Signal</keyword>
<feature type="chain" id="PRO_5017278046" description="Haloacid dehalogenase-like hydrolase" evidence="1">
    <location>
        <begin position="20"/>
        <end position="162"/>
    </location>
</feature>
<dbReference type="SUPFAM" id="SSF56784">
    <property type="entry name" value="HAD-like"/>
    <property type="match status" value="1"/>
</dbReference>
<accession>A0A386UTR9</accession>
<protein>
    <recommendedName>
        <fullName evidence="4">Haloacid dehalogenase-like hydrolase</fullName>
    </recommendedName>
</protein>
<sequence>MIGTLTCAALLTVPLAVLAAEDPLPSWNDGAAKTAIIGFVAATTTKGGPDFSPVPERIAAFDNDGTLWTEATLYSQAYFTLDRVRAMAPDHPEWADQQPFKAAVEGDLKALAALGKEGLVTLVTATHSGMTAAEFNGIVADWIASARHPTFNRPIPNLPTSR</sequence>
<dbReference type="Proteomes" id="UP000272010">
    <property type="component" value="Plasmid pYEE2"/>
</dbReference>
<geneLocation type="plasmid" evidence="3">
    <name>pyee2</name>
</geneLocation>
<dbReference type="InterPro" id="IPR036412">
    <property type="entry name" value="HAD-like_sf"/>
</dbReference>
<evidence type="ECO:0000313" key="3">
    <source>
        <dbReference type="Proteomes" id="UP000272010"/>
    </source>
</evidence>